<feature type="non-terminal residue" evidence="2">
    <location>
        <position position="1"/>
    </location>
</feature>
<evidence type="ECO:0000256" key="1">
    <source>
        <dbReference type="SAM" id="MobiDB-lite"/>
    </source>
</evidence>
<sequence>QEYSEEQYLKEYHRVGSRPAQICEDPELSRLGLQLSAFAFDLVSKQHTLATGETADYDVELGENGRALVRSSRTGSRHVVNTQTCACDCIFMKTCLLPCRHVMRVRNVGNYESVIPPLRCFPTRWIVQSRENDISTGEVPCGGLKQSSCAPLAKHRALSNFAMYCEAKALMEKIVDRMALQSTPTFRVALTWLDDFYEALNSGKVVTFADSEVAVFPGLSQVSSISSIGGARLSQMSFADVITNAPGDDITIPVVKNISTAKVVENANSSANTTCEVDEAVDAPTRSSTRTSSSVEVQVSPHEKSETKPIATKTTPNNTKREGTSAKDTETFTWSFAKRPVISGMTKAQRKQAQAKQDQDCS</sequence>
<reference evidence="2 3" key="1">
    <citation type="journal article" date="2017" name="Genome Biol. Evol.">
        <title>Phytophthora megakarya and P. palmivora, closely related causal agents of cacao black pod rot, underwent increases in genome sizes and gene numbers by different mechanisms.</title>
        <authorList>
            <person name="Ali S.S."/>
            <person name="Shao J."/>
            <person name="Lary D.J."/>
            <person name="Kronmiller B."/>
            <person name="Shen D."/>
            <person name="Strem M.D."/>
            <person name="Amoako-Attah I."/>
            <person name="Akrofi A.Y."/>
            <person name="Begoude B.A."/>
            <person name="Ten Hoopen G.M."/>
            <person name="Coulibaly K."/>
            <person name="Kebe B.I."/>
            <person name="Melnick R.L."/>
            <person name="Guiltinan M.J."/>
            <person name="Tyler B.M."/>
            <person name="Meinhardt L.W."/>
            <person name="Bailey B.A."/>
        </authorList>
    </citation>
    <scope>NUCLEOTIDE SEQUENCE [LARGE SCALE GENOMIC DNA]</scope>
    <source>
        <strain evidence="3">sbr112.9</strain>
    </source>
</reference>
<dbReference type="Proteomes" id="UP000237271">
    <property type="component" value="Unassembled WGS sequence"/>
</dbReference>
<proteinExistence type="predicted"/>
<comment type="caution">
    <text evidence="2">The sequence shown here is derived from an EMBL/GenBank/DDBJ whole genome shotgun (WGS) entry which is preliminary data.</text>
</comment>
<protein>
    <recommendedName>
        <fullName evidence="4">SWIM-type domain-containing protein</fullName>
    </recommendedName>
</protein>
<accession>A0A2P4XCL4</accession>
<keyword evidence="3" id="KW-1185">Reference proteome</keyword>
<feature type="compositionally biased region" description="Basic and acidic residues" evidence="1">
    <location>
        <begin position="319"/>
        <end position="330"/>
    </location>
</feature>
<dbReference type="AlphaFoldDB" id="A0A2P4XCL4"/>
<feature type="compositionally biased region" description="Low complexity" evidence="1">
    <location>
        <begin position="285"/>
        <end position="294"/>
    </location>
</feature>
<evidence type="ECO:0000313" key="3">
    <source>
        <dbReference type="Proteomes" id="UP000237271"/>
    </source>
</evidence>
<dbReference type="EMBL" id="NCKW01015049">
    <property type="protein sequence ID" value="POM63275.1"/>
    <property type="molecule type" value="Genomic_DNA"/>
</dbReference>
<organism evidence="2 3">
    <name type="scientific">Phytophthora palmivora</name>
    <dbReference type="NCBI Taxonomy" id="4796"/>
    <lineage>
        <taxon>Eukaryota</taxon>
        <taxon>Sar</taxon>
        <taxon>Stramenopiles</taxon>
        <taxon>Oomycota</taxon>
        <taxon>Peronosporomycetes</taxon>
        <taxon>Peronosporales</taxon>
        <taxon>Peronosporaceae</taxon>
        <taxon>Phytophthora</taxon>
    </lineage>
</organism>
<name>A0A2P4XCL4_9STRA</name>
<evidence type="ECO:0008006" key="4">
    <source>
        <dbReference type="Google" id="ProtNLM"/>
    </source>
</evidence>
<dbReference type="InterPro" id="IPR052579">
    <property type="entry name" value="Zinc_finger_SWIM"/>
</dbReference>
<feature type="region of interest" description="Disordered" evidence="1">
    <location>
        <begin position="275"/>
        <end position="362"/>
    </location>
</feature>
<dbReference type="PANTHER" id="PTHR31569">
    <property type="entry name" value="SWIM-TYPE DOMAIN-CONTAINING PROTEIN"/>
    <property type="match status" value="1"/>
</dbReference>
<gene>
    <name evidence="2" type="ORF">PHPALM_27432</name>
</gene>
<dbReference type="PANTHER" id="PTHR31569:SF4">
    <property type="entry name" value="SWIM-TYPE DOMAIN-CONTAINING PROTEIN"/>
    <property type="match status" value="1"/>
</dbReference>
<dbReference type="OrthoDB" id="110338at2759"/>
<evidence type="ECO:0000313" key="2">
    <source>
        <dbReference type="EMBL" id="POM63275.1"/>
    </source>
</evidence>